<dbReference type="EMBL" id="MHQL01000048">
    <property type="protein sequence ID" value="OHA02024.1"/>
    <property type="molecule type" value="Genomic_DNA"/>
</dbReference>
<dbReference type="Pfam" id="PF02518">
    <property type="entry name" value="HATPase_c"/>
    <property type="match status" value="1"/>
</dbReference>
<dbReference type="InterPro" id="IPR003594">
    <property type="entry name" value="HATPase_dom"/>
</dbReference>
<evidence type="ECO:0000259" key="1">
    <source>
        <dbReference type="Pfam" id="PF02518"/>
    </source>
</evidence>
<dbReference type="SUPFAM" id="SSF55874">
    <property type="entry name" value="ATPase domain of HSP90 chaperone/DNA topoisomerase II/histidine kinase"/>
    <property type="match status" value="1"/>
</dbReference>
<organism evidence="3 4">
    <name type="scientific">Candidatus Sungbacteria bacterium RIFCSPHIGHO2_02_FULL_51_29</name>
    <dbReference type="NCBI Taxonomy" id="1802273"/>
    <lineage>
        <taxon>Bacteria</taxon>
        <taxon>Candidatus Sungiibacteriota</taxon>
    </lineage>
</organism>
<evidence type="ECO:0000259" key="2">
    <source>
        <dbReference type="Pfam" id="PF14213"/>
    </source>
</evidence>
<feature type="domain" description="DUF4325" evidence="2">
    <location>
        <begin position="273"/>
        <end position="327"/>
    </location>
</feature>
<proteinExistence type="predicted"/>
<dbReference type="Gene3D" id="3.30.565.10">
    <property type="entry name" value="Histidine kinase-like ATPase, C-terminal domain"/>
    <property type="match status" value="1"/>
</dbReference>
<evidence type="ECO:0000313" key="3">
    <source>
        <dbReference type="EMBL" id="OHA02024.1"/>
    </source>
</evidence>
<protein>
    <recommendedName>
        <fullName evidence="5">DUF4325 domain-containing protein</fullName>
    </recommendedName>
</protein>
<dbReference type="InterPro" id="IPR025474">
    <property type="entry name" value="DUF4325"/>
</dbReference>
<comment type="caution">
    <text evidence="3">The sequence shown here is derived from an EMBL/GenBank/DDBJ whole genome shotgun (WGS) entry which is preliminary data.</text>
</comment>
<dbReference type="InterPro" id="IPR036890">
    <property type="entry name" value="HATPase_C_sf"/>
</dbReference>
<gene>
    <name evidence="3" type="ORF">A3C16_05710</name>
</gene>
<accession>A0A1G2KRX6</accession>
<dbReference type="Proteomes" id="UP000177811">
    <property type="component" value="Unassembled WGS sequence"/>
</dbReference>
<name>A0A1G2KRX6_9BACT</name>
<dbReference type="AlphaFoldDB" id="A0A1G2KRX6"/>
<dbReference type="Pfam" id="PF14213">
    <property type="entry name" value="DUF4325"/>
    <property type="match status" value="1"/>
</dbReference>
<evidence type="ECO:0008006" key="5">
    <source>
        <dbReference type="Google" id="ProtNLM"/>
    </source>
</evidence>
<feature type="domain" description="Histidine kinase/HSP90-like ATPase" evidence="1">
    <location>
        <begin position="109"/>
        <end position="185"/>
    </location>
</feature>
<evidence type="ECO:0000313" key="4">
    <source>
        <dbReference type="Proteomes" id="UP000177811"/>
    </source>
</evidence>
<reference evidence="3 4" key="1">
    <citation type="journal article" date="2016" name="Nat. Commun.">
        <title>Thousands of microbial genomes shed light on interconnected biogeochemical processes in an aquifer system.</title>
        <authorList>
            <person name="Anantharaman K."/>
            <person name="Brown C.T."/>
            <person name="Hug L.A."/>
            <person name="Sharon I."/>
            <person name="Castelle C.J."/>
            <person name="Probst A.J."/>
            <person name="Thomas B.C."/>
            <person name="Singh A."/>
            <person name="Wilkins M.J."/>
            <person name="Karaoz U."/>
            <person name="Brodie E.L."/>
            <person name="Williams K.H."/>
            <person name="Hubbard S.S."/>
            <person name="Banfield J.F."/>
        </authorList>
    </citation>
    <scope>NUCLEOTIDE SEQUENCE [LARGE SCALE GENOMIC DNA]</scope>
</reference>
<sequence>TENSNKIRDFILSQVEHHPSDLASFVAEKFGFSRQRAHAYVAREVGGGKIIKIGTTRRTRYFLVGGKHIEFRLQIAHGLEEDRVWSKYVKPMLLKYPENIQKISNYGFTEIFNNAIDHSQGTTIYTNIEISDGELKITIMDNGVGIFRKIQNALHLESMREAILHLSKGKFTTDPRKHTGEGIFFSSRIFDSFSILSDDMFYTFKDRDWFLSSEKGEDFGHGTYINMVLSLNSKKTPKEIFDQYTDQEIGFDKTIVAVALSADPNDPHVSRSQAKRLLMGLEKFKQVVLDFKGVESVGRAFVDEVFRVFKNEHPSIEIQSINANQAVDSMIRRGRATQ</sequence>
<feature type="non-terminal residue" evidence="3">
    <location>
        <position position="1"/>
    </location>
</feature>